<evidence type="ECO:0000313" key="1">
    <source>
        <dbReference type="EMBL" id="KAK0717637.1"/>
    </source>
</evidence>
<protein>
    <submittedName>
        <fullName evidence="1">Uncharacterized protein</fullName>
    </submittedName>
</protein>
<sequence>MSVCHAVGIYKLIVAENKDDSVAISVYGHENADPAITSAYEAMGMKKPGPAASLPTSSATCPRPLLKRGFVPGSTTATEVHHRRAQTVHPLGRTATDIPGRSYHDKNFGHPPTGEAKMHTIYQSGYLAFAASWSSGPASGLFHDTGPEYRFRWAFRERLLSRRVLHFTEAELTWECLTDNNCECVCQLFSAAGNA</sequence>
<dbReference type="RefSeq" id="XP_060296430.1">
    <property type="nucleotide sequence ID" value="XM_060446615.1"/>
</dbReference>
<dbReference type="AlphaFoldDB" id="A0AA40DXU8"/>
<name>A0AA40DXU8_9PEZI</name>
<gene>
    <name evidence="1" type="ORF">B0T26DRAFT_776272</name>
</gene>
<evidence type="ECO:0000313" key="2">
    <source>
        <dbReference type="Proteomes" id="UP001172101"/>
    </source>
</evidence>
<accession>A0AA40DXU8</accession>
<dbReference type="PANTHER" id="PTHR33112:SF16">
    <property type="entry name" value="HETEROKARYON INCOMPATIBILITY DOMAIN-CONTAINING PROTEIN"/>
    <property type="match status" value="1"/>
</dbReference>
<comment type="caution">
    <text evidence="1">The sequence shown here is derived from an EMBL/GenBank/DDBJ whole genome shotgun (WGS) entry which is preliminary data.</text>
</comment>
<dbReference type="GeneID" id="85329885"/>
<reference evidence="1" key="1">
    <citation type="submission" date="2023-06" db="EMBL/GenBank/DDBJ databases">
        <title>Genome-scale phylogeny and comparative genomics of the fungal order Sordariales.</title>
        <authorList>
            <consortium name="Lawrence Berkeley National Laboratory"/>
            <person name="Hensen N."/>
            <person name="Bonometti L."/>
            <person name="Westerberg I."/>
            <person name="Brannstrom I.O."/>
            <person name="Guillou S."/>
            <person name="Cros-Aarteil S."/>
            <person name="Calhoun S."/>
            <person name="Haridas S."/>
            <person name="Kuo A."/>
            <person name="Mondo S."/>
            <person name="Pangilinan J."/>
            <person name="Riley R."/>
            <person name="LaButti K."/>
            <person name="Andreopoulos B."/>
            <person name="Lipzen A."/>
            <person name="Chen C."/>
            <person name="Yanf M."/>
            <person name="Daum C."/>
            <person name="Ng V."/>
            <person name="Clum A."/>
            <person name="Steindorff A."/>
            <person name="Ohm R."/>
            <person name="Martin F."/>
            <person name="Silar P."/>
            <person name="Natvig D."/>
            <person name="Lalanne C."/>
            <person name="Gautier V."/>
            <person name="Ament-velasquez S.L."/>
            <person name="Kruys A."/>
            <person name="Hutchinson M.I."/>
            <person name="Powell A.J."/>
            <person name="Barry K."/>
            <person name="Miller A.N."/>
            <person name="Grigoriev I.V."/>
            <person name="Debuchy R."/>
            <person name="Gladieux P."/>
            <person name="Thoren M.H."/>
            <person name="Johannesson H."/>
        </authorList>
    </citation>
    <scope>NUCLEOTIDE SEQUENCE</scope>
    <source>
        <strain evidence="1">SMH2392-1A</strain>
    </source>
</reference>
<dbReference type="Proteomes" id="UP001172101">
    <property type="component" value="Unassembled WGS sequence"/>
</dbReference>
<keyword evidence="2" id="KW-1185">Reference proteome</keyword>
<dbReference type="PANTHER" id="PTHR33112">
    <property type="entry name" value="DOMAIN PROTEIN, PUTATIVE-RELATED"/>
    <property type="match status" value="1"/>
</dbReference>
<organism evidence="1 2">
    <name type="scientific">Lasiosphaeria miniovina</name>
    <dbReference type="NCBI Taxonomy" id="1954250"/>
    <lineage>
        <taxon>Eukaryota</taxon>
        <taxon>Fungi</taxon>
        <taxon>Dikarya</taxon>
        <taxon>Ascomycota</taxon>
        <taxon>Pezizomycotina</taxon>
        <taxon>Sordariomycetes</taxon>
        <taxon>Sordariomycetidae</taxon>
        <taxon>Sordariales</taxon>
        <taxon>Lasiosphaeriaceae</taxon>
        <taxon>Lasiosphaeria</taxon>
    </lineage>
</organism>
<dbReference type="EMBL" id="JAUIRO010000004">
    <property type="protein sequence ID" value="KAK0717637.1"/>
    <property type="molecule type" value="Genomic_DNA"/>
</dbReference>
<proteinExistence type="predicted"/>